<dbReference type="Gene3D" id="2.30.30.240">
    <property type="entry name" value="PRC-barrel domain"/>
    <property type="match status" value="2"/>
</dbReference>
<dbReference type="InterPro" id="IPR027275">
    <property type="entry name" value="PRC-brl_dom"/>
</dbReference>
<sequence length="312" mass="32483">MRATRAPPENQELDMKTLMITTAIVTALAAPVVAQTSDLTTTAPVTETTTQAGTGLFRTETMPGDILASDFIGMRLYAAATTPDAMGYSGVQGDWSDVGEVNDVLLTQSGQVQAVLVDIGGFLGIGERRVAVDMSQIKFVKDDATTDNSDDFFLVITADRSVLENAPAFGARVLGNASSTDPAAMTDPAAAPTAAGEEIAAAPADNAATAPMARDGYLALNLDTLTAEQLTGVSAYDPTDKAIGTVSQVVVNAEGRVTEAVIDVGGFLGIGAKPVALPVADIQIMEAAQTKEMRVYVPFTKDQLKAMPEYQS</sequence>
<comment type="caution">
    <text evidence="2">The sequence shown here is derived from an EMBL/GenBank/DDBJ whole genome shotgun (WGS) entry which is preliminary data.</text>
</comment>
<dbReference type="Pfam" id="PF05239">
    <property type="entry name" value="PRC"/>
    <property type="match status" value="2"/>
</dbReference>
<feature type="domain" description="PRC-barrel" evidence="1">
    <location>
        <begin position="226"/>
        <end position="304"/>
    </location>
</feature>
<evidence type="ECO:0000313" key="3">
    <source>
        <dbReference type="Proteomes" id="UP000248975"/>
    </source>
</evidence>
<dbReference type="SUPFAM" id="SSF50346">
    <property type="entry name" value="PRC-barrel domain"/>
    <property type="match status" value="2"/>
</dbReference>
<dbReference type="PANTHER" id="PTHR36505">
    <property type="entry name" value="BLR1072 PROTEIN"/>
    <property type="match status" value="1"/>
</dbReference>
<dbReference type="EMBL" id="QFQS01000001">
    <property type="protein sequence ID" value="PZR00166.1"/>
    <property type="molecule type" value="Genomic_DNA"/>
</dbReference>
<evidence type="ECO:0000313" key="2">
    <source>
        <dbReference type="EMBL" id="PZR00166.1"/>
    </source>
</evidence>
<proteinExistence type="predicted"/>
<gene>
    <name evidence="2" type="ORF">DI533_06075</name>
</gene>
<feature type="domain" description="PRC-barrel" evidence="1">
    <location>
        <begin position="96"/>
        <end position="150"/>
    </location>
</feature>
<dbReference type="PANTHER" id="PTHR36505:SF1">
    <property type="entry name" value="BLR1072 PROTEIN"/>
    <property type="match status" value="1"/>
</dbReference>
<accession>A0A2W5SLE6</accession>
<organism evidence="2 3">
    <name type="scientific">Cereibacter sphaeroides</name>
    <name type="common">Rhodobacter sphaeroides</name>
    <dbReference type="NCBI Taxonomy" id="1063"/>
    <lineage>
        <taxon>Bacteria</taxon>
        <taxon>Pseudomonadati</taxon>
        <taxon>Pseudomonadota</taxon>
        <taxon>Alphaproteobacteria</taxon>
        <taxon>Rhodobacterales</taxon>
        <taxon>Paracoccaceae</taxon>
        <taxon>Cereibacter</taxon>
    </lineage>
</organism>
<dbReference type="Proteomes" id="UP000248975">
    <property type="component" value="Unassembled WGS sequence"/>
</dbReference>
<protein>
    <submittedName>
        <fullName evidence="2">Photosystem reaction center subunit H</fullName>
    </submittedName>
</protein>
<name>A0A2W5SLE6_CERSP</name>
<reference evidence="2 3" key="1">
    <citation type="submission" date="2017-08" db="EMBL/GenBank/DDBJ databases">
        <title>Infants hospitalized years apart are colonized by the same room-sourced microbial strains.</title>
        <authorList>
            <person name="Brooks B."/>
            <person name="Olm M.R."/>
            <person name="Firek B.A."/>
            <person name="Baker R."/>
            <person name="Thomas B.C."/>
            <person name="Morowitz M.J."/>
            <person name="Banfield J.F."/>
        </authorList>
    </citation>
    <scope>NUCLEOTIDE SEQUENCE [LARGE SCALE GENOMIC DNA]</scope>
    <source>
        <strain evidence="2">S2_003_000_R2_11</strain>
    </source>
</reference>
<dbReference type="InterPro" id="IPR011033">
    <property type="entry name" value="PRC_barrel-like_sf"/>
</dbReference>
<dbReference type="AlphaFoldDB" id="A0A2W5SLE6"/>
<evidence type="ECO:0000259" key="1">
    <source>
        <dbReference type="Pfam" id="PF05239"/>
    </source>
</evidence>